<dbReference type="Gene3D" id="4.10.240.10">
    <property type="entry name" value="Zn(2)-C6 fungal-type DNA-binding domain"/>
    <property type="match status" value="1"/>
</dbReference>
<keyword evidence="5" id="KW-0812">Transmembrane</keyword>
<dbReference type="CDD" id="cd12148">
    <property type="entry name" value="fungal_TF_MHR"/>
    <property type="match status" value="1"/>
</dbReference>
<dbReference type="PANTHER" id="PTHR46910:SF38">
    <property type="entry name" value="ZN(2)-C6 FUNGAL-TYPE DOMAIN-CONTAINING PROTEIN"/>
    <property type="match status" value="1"/>
</dbReference>
<dbReference type="PANTHER" id="PTHR46910">
    <property type="entry name" value="TRANSCRIPTION FACTOR PDR1"/>
    <property type="match status" value="1"/>
</dbReference>
<feature type="coiled-coil region" evidence="3">
    <location>
        <begin position="68"/>
        <end position="95"/>
    </location>
</feature>
<dbReference type="SUPFAM" id="SSF57701">
    <property type="entry name" value="Zn2/Cys6 DNA-binding domain"/>
    <property type="match status" value="1"/>
</dbReference>
<dbReference type="Pfam" id="PF04082">
    <property type="entry name" value="Fungal_trans"/>
    <property type="match status" value="1"/>
</dbReference>
<dbReference type="AlphaFoldDB" id="A0AAW0C4K1"/>
<organism evidence="7 8">
    <name type="scientific">Favolaschia claudopus</name>
    <dbReference type="NCBI Taxonomy" id="2862362"/>
    <lineage>
        <taxon>Eukaryota</taxon>
        <taxon>Fungi</taxon>
        <taxon>Dikarya</taxon>
        <taxon>Basidiomycota</taxon>
        <taxon>Agaricomycotina</taxon>
        <taxon>Agaricomycetes</taxon>
        <taxon>Agaricomycetidae</taxon>
        <taxon>Agaricales</taxon>
        <taxon>Marasmiineae</taxon>
        <taxon>Mycenaceae</taxon>
        <taxon>Favolaschia</taxon>
    </lineage>
</organism>
<dbReference type="InterPro" id="IPR001138">
    <property type="entry name" value="Zn2Cys6_DnaBD"/>
</dbReference>
<dbReference type="InterPro" id="IPR036864">
    <property type="entry name" value="Zn2-C6_fun-type_DNA-bd_sf"/>
</dbReference>
<evidence type="ECO:0000256" key="1">
    <source>
        <dbReference type="ARBA" id="ARBA00022723"/>
    </source>
</evidence>
<dbReference type="InterPro" id="IPR050987">
    <property type="entry name" value="AtrR-like"/>
</dbReference>
<dbReference type="GO" id="GO:0003677">
    <property type="term" value="F:DNA binding"/>
    <property type="evidence" value="ECO:0007669"/>
    <property type="project" value="InterPro"/>
</dbReference>
<evidence type="ECO:0000313" key="7">
    <source>
        <dbReference type="EMBL" id="KAK7033440.1"/>
    </source>
</evidence>
<feature type="transmembrane region" description="Helical" evidence="5">
    <location>
        <begin position="536"/>
        <end position="553"/>
    </location>
</feature>
<dbReference type="GO" id="GO:0006351">
    <property type="term" value="P:DNA-templated transcription"/>
    <property type="evidence" value="ECO:0007669"/>
    <property type="project" value="InterPro"/>
</dbReference>
<keyword evidence="2" id="KW-0539">Nucleus</keyword>
<evidence type="ECO:0000256" key="5">
    <source>
        <dbReference type="SAM" id="Phobius"/>
    </source>
</evidence>
<dbReference type="SMART" id="SM00066">
    <property type="entry name" value="GAL4"/>
    <property type="match status" value="1"/>
</dbReference>
<dbReference type="CDD" id="cd00067">
    <property type="entry name" value="GAL4"/>
    <property type="match status" value="1"/>
</dbReference>
<feature type="compositionally biased region" description="Polar residues" evidence="4">
    <location>
        <begin position="18"/>
        <end position="27"/>
    </location>
</feature>
<dbReference type="Proteomes" id="UP001362999">
    <property type="component" value="Unassembled WGS sequence"/>
</dbReference>
<dbReference type="GO" id="GO:0000981">
    <property type="term" value="F:DNA-binding transcription factor activity, RNA polymerase II-specific"/>
    <property type="evidence" value="ECO:0007669"/>
    <property type="project" value="InterPro"/>
</dbReference>
<keyword evidence="3" id="KW-0175">Coiled coil</keyword>
<evidence type="ECO:0000256" key="2">
    <source>
        <dbReference type="ARBA" id="ARBA00023242"/>
    </source>
</evidence>
<dbReference type="Pfam" id="PF00172">
    <property type="entry name" value="Zn_clus"/>
    <property type="match status" value="1"/>
</dbReference>
<protein>
    <submittedName>
        <fullName evidence="7">Fungal-trans domain-containing protein</fullName>
    </submittedName>
</protein>
<dbReference type="EMBL" id="JAWWNJ010000023">
    <property type="protein sequence ID" value="KAK7033440.1"/>
    <property type="molecule type" value="Genomic_DNA"/>
</dbReference>
<sequence length="706" mass="80042">MTSGDEGRAASPSHADVRTQTGKTQRSCDFCRKRKSDGPTKPETSCAHCLEFGLSCTYLQPIKKRGPKTTKKITMEEMKKENEMLRAQLKSLSVCAICSQKLHDKAPEPKTVAISTSSELDEAEDNEASDLAHRFSQFGLGSTRSRYFGSASNFALANSAIMMKEKYMGRPTTFPFRRRMFWDTLPWEEETLYRRPQYVYPPSDLMASLVTIYFDTVHPTHPIIHRPSFERALAEGLHLTDPDFGGTLLAVLSLASRYTNDCRVFVNMDSTASLSAGWKFAIQVQLMPRIFEPTLYEIQTYALLSLFLFGSSVPQASWIYIGLGIRCLQQRGEHRKKPDASKSNLEAELWKRSFCMNLVVPLSSSLLLTGDRYDVEFPVEIDDEYLDKGWDQPTGKPSQLSYFVCHVRLCRILSDAMRRLYGPKREKVLLGWNGPEWEQRIVTEFDSTMNDFLDLIPAHLRWDPEHPPEDCAFFDQSASLYITYNYVLTAIHRPFIQKRSTLTATSLSVCAAAARSIIQTADIWFRRFQRLPLSGFTNPLFVSGVILILYTLGNRRAGLPMAKNKDLVRVATAMKILKFAESKMQPAGRLWELLQELGSLEKPLPLELSSTNESIVANPPLTFTPQPVKPNSPHAVRPGMSVEDLLVDADPSNSMHTFMDEELMSMWMAAPCNAMNLEPWNTYLENALMDSTQFMDSNWAQSLEEH</sequence>
<dbReference type="InterPro" id="IPR007219">
    <property type="entry name" value="XnlR_reg_dom"/>
</dbReference>
<proteinExistence type="predicted"/>
<accession>A0AAW0C4K1</accession>
<reference evidence="7 8" key="1">
    <citation type="journal article" date="2024" name="J Genomics">
        <title>Draft genome sequencing and assembly of Favolaschia claudopus CIRM-BRFM 2984 isolated from oak limbs.</title>
        <authorList>
            <person name="Navarro D."/>
            <person name="Drula E."/>
            <person name="Chaduli D."/>
            <person name="Cazenave R."/>
            <person name="Ahrendt S."/>
            <person name="Wang J."/>
            <person name="Lipzen A."/>
            <person name="Daum C."/>
            <person name="Barry K."/>
            <person name="Grigoriev I.V."/>
            <person name="Favel A."/>
            <person name="Rosso M.N."/>
            <person name="Martin F."/>
        </authorList>
    </citation>
    <scope>NUCLEOTIDE SEQUENCE [LARGE SCALE GENOMIC DNA]</scope>
    <source>
        <strain evidence="7 8">CIRM-BRFM 2984</strain>
    </source>
</reference>
<keyword evidence="1" id="KW-0479">Metal-binding</keyword>
<gene>
    <name evidence="7" type="ORF">R3P38DRAFT_2922656</name>
</gene>
<evidence type="ECO:0000256" key="3">
    <source>
        <dbReference type="SAM" id="Coils"/>
    </source>
</evidence>
<name>A0AAW0C4K1_9AGAR</name>
<keyword evidence="5" id="KW-0472">Membrane</keyword>
<evidence type="ECO:0000313" key="8">
    <source>
        <dbReference type="Proteomes" id="UP001362999"/>
    </source>
</evidence>
<feature type="domain" description="Zn(2)-C6 fungal-type" evidence="6">
    <location>
        <begin position="22"/>
        <end position="67"/>
    </location>
</feature>
<feature type="region of interest" description="Disordered" evidence="4">
    <location>
        <begin position="1"/>
        <end position="44"/>
    </location>
</feature>
<keyword evidence="8" id="KW-1185">Reference proteome</keyword>
<comment type="caution">
    <text evidence="7">The sequence shown here is derived from an EMBL/GenBank/DDBJ whole genome shotgun (WGS) entry which is preliminary data.</text>
</comment>
<keyword evidence="5" id="KW-1133">Transmembrane helix</keyword>
<evidence type="ECO:0000256" key="4">
    <source>
        <dbReference type="SAM" id="MobiDB-lite"/>
    </source>
</evidence>
<dbReference type="GO" id="GO:0008270">
    <property type="term" value="F:zinc ion binding"/>
    <property type="evidence" value="ECO:0007669"/>
    <property type="project" value="InterPro"/>
</dbReference>
<evidence type="ECO:0000259" key="6">
    <source>
        <dbReference type="SMART" id="SM00066"/>
    </source>
</evidence>